<name>A0A8H5CFG1_9AGAR</name>
<organism evidence="11 12">
    <name type="scientific">Ephemerocybe angulata</name>
    <dbReference type="NCBI Taxonomy" id="980116"/>
    <lineage>
        <taxon>Eukaryota</taxon>
        <taxon>Fungi</taxon>
        <taxon>Dikarya</taxon>
        <taxon>Basidiomycota</taxon>
        <taxon>Agaricomycotina</taxon>
        <taxon>Agaricomycetes</taxon>
        <taxon>Agaricomycetidae</taxon>
        <taxon>Agaricales</taxon>
        <taxon>Agaricineae</taxon>
        <taxon>Psathyrellaceae</taxon>
        <taxon>Ephemerocybe</taxon>
    </lineage>
</organism>
<evidence type="ECO:0000256" key="4">
    <source>
        <dbReference type="ARBA" id="ARBA00017291"/>
    </source>
</evidence>
<evidence type="ECO:0000313" key="11">
    <source>
        <dbReference type="EMBL" id="KAF5340776.1"/>
    </source>
</evidence>
<gene>
    <name evidence="11" type="ORF">D9611_007524</name>
</gene>
<keyword evidence="6 10" id="KW-0732">Signal</keyword>
<dbReference type="Pfam" id="PF10681">
    <property type="entry name" value="Rot1"/>
    <property type="match status" value="1"/>
</dbReference>
<dbReference type="GO" id="GO:0005789">
    <property type="term" value="C:endoplasmic reticulum membrane"/>
    <property type="evidence" value="ECO:0007669"/>
    <property type="project" value="UniProtKB-SubCell"/>
</dbReference>
<proteinExistence type="inferred from homology"/>
<evidence type="ECO:0000313" key="12">
    <source>
        <dbReference type="Proteomes" id="UP000541558"/>
    </source>
</evidence>
<dbReference type="PANTHER" id="PTHR28090">
    <property type="entry name" value="PROTEIN ROT1"/>
    <property type="match status" value="1"/>
</dbReference>
<reference evidence="11 12" key="1">
    <citation type="journal article" date="2020" name="ISME J.">
        <title>Uncovering the hidden diversity of litter-decomposition mechanisms in mushroom-forming fungi.</title>
        <authorList>
            <person name="Floudas D."/>
            <person name="Bentzer J."/>
            <person name="Ahren D."/>
            <person name="Johansson T."/>
            <person name="Persson P."/>
            <person name="Tunlid A."/>
        </authorList>
    </citation>
    <scope>NUCLEOTIDE SEQUENCE [LARGE SCALE GENOMIC DNA]</scope>
    <source>
        <strain evidence="11 12">CBS 175.51</strain>
    </source>
</reference>
<comment type="caution">
    <text evidence="11">The sequence shown here is derived from an EMBL/GenBank/DDBJ whole genome shotgun (WGS) entry which is preliminary data.</text>
</comment>
<dbReference type="GO" id="GO:0006458">
    <property type="term" value="P:'de novo' protein folding"/>
    <property type="evidence" value="ECO:0007669"/>
    <property type="project" value="InterPro"/>
</dbReference>
<keyword evidence="8" id="KW-1133">Transmembrane helix</keyword>
<keyword evidence="7" id="KW-0256">Endoplasmic reticulum</keyword>
<dbReference type="GO" id="GO:0051082">
    <property type="term" value="F:unfolded protein binding"/>
    <property type="evidence" value="ECO:0007669"/>
    <property type="project" value="TreeGrafter"/>
</dbReference>
<keyword evidence="9" id="KW-0472">Membrane</keyword>
<feature type="chain" id="PRO_5034107650" description="Protein ROT1" evidence="10">
    <location>
        <begin position="21"/>
        <end position="248"/>
    </location>
</feature>
<evidence type="ECO:0000256" key="5">
    <source>
        <dbReference type="ARBA" id="ARBA00022692"/>
    </source>
</evidence>
<keyword evidence="5" id="KW-0812">Transmembrane</keyword>
<dbReference type="PANTHER" id="PTHR28090:SF1">
    <property type="entry name" value="PROTEIN ROT1"/>
    <property type="match status" value="1"/>
</dbReference>
<evidence type="ECO:0000256" key="1">
    <source>
        <dbReference type="ARBA" id="ARBA00004115"/>
    </source>
</evidence>
<dbReference type="EMBL" id="JAACJK010000003">
    <property type="protein sequence ID" value="KAF5340776.1"/>
    <property type="molecule type" value="Genomic_DNA"/>
</dbReference>
<comment type="subcellular location">
    <subcellularLocation>
        <location evidence="1">Endoplasmic reticulum membrane</location>
        <topology evidence="1">Single-pass type I membrane protein</topology>
    </subcellularLocation>
</comment>
<dbReference type="OrthoDB" id="5327821at2759"/>
<feature type="signal peptide" evidence="10">
    <location>
        <begin position="1"/>
        <end position="20"/>
    </location>
</feature>
<evidence type="ECO:0000256" key="7">
    <source>
        <dbReference type="ARBA" id="ARBA00022824"/>
    </source>
</evidence>
<evidence type="ECO:0000256" key="2">
    <source>
        <dbReference type="ARBA" id="ARBA00007149"/>
    </source>
</evidence>
<evidence type="ECO:0000256" key="6">
    <source>
        <dbReference type="ARBA" id="ARBA00022729"/>
    </source>
</evidence>
<protein>
    <recommendedName>
        <fullName evidence="4">Protein ROT1</fullName>
    </recommendedName>
    <alternativeName>
        <fullName evidence="3">Protein rot1</fullName>
    </alternativeName>
</protein>
<evidence type="ECO:0000256" key="3">
    <source>
        <dbReference type="ARBA" id="ARBA00016195"/>
    </source>
</evidence>
<sequence length="248" mass="26989">MILTSLLTVVLASLAQLTVAQVDDTQGPILYDLAHNATVITGTWTSGSKAVVTGEGFCDPVKLTFTYPKNTGVSFSFSGDGHYEIARYRFNGNGSDPTCITGVIGWVHGTYTLNANGSIWMRPFGDGFQQIQDPCAAVSNFIETYNETEYYKGWRIFSDPNDGPKLHLYQFDGSPVAPLFQVSTTPSMFPTKLLRNDTFISVSRRSLEEEEEDLARRDSSATVDRRLSISGVLGAAGLLTAAGVSMML</sequence>
<evidence type="ECO:0000256" key="8">
    <source>
        <dbReference type="ARBA" id="ARBA00022989"/>
    </source>
</evidence>
<comment type="similarity">
    <text evidence="2">Belongs to the ROT1 family.</text>
</comment>
<keyword evidence="12" id="KW-1185">Reference proteome</keyword>
<accession>A0A8H5CFG1</accession>
<evidence type="ECO:0000256" key="10">
    <source>
        <dbReference type="SAM" id="SignalP"/>
    </source>
</evidence>
<dbReference type="InterPro" id="IPR019623">
    <property type="entry name" value="Rot1"/>
</dbReference>
<dbReference type="Proteomes" id="UP000541558">
    <property type="component" value="Unassembled WGS sequence"/>
</dbReference>
<dbReference type="AlphaFoldDB" id="A0A8H5CFG1"/>
<evidence type="ECO:0000256" key="9">
    <source>
        <dbReference type="ARBA" id="ARBA00023136"/>
    </source>
</evidence>